<gene>
    <name evidence="1" type="ORF">I5E68_09695</name>
</gene>
<reference evidence="1" key="1">
    <citation type="submission" date="2020-11" db="EMBL/GenBank/DDBJ databases">
        <title>Novosphingobium aureum sp. nov., a marine bacterium isolated from sediment of a salt flat.</title>
        <authorList>
            <person name="Yoo Y."/>
            <person name="Kim J.-J."/>
        </authorList>
    </citation>
    <scope>NUCLEOTIDE SEQUENCE</scope>
    <source>
        <strain evidence="1">YJ-S2-02</strain>
    </source>
</reference>
<keyword evidence="2" id="KW-1185">Reference proteome</keyword>
<dbReference type="Proteomes" id="UP000617634">
    <property type="component" value="Unassembled WGS sequence"/>
</dbReference>
<dbReference type="EMBL" id="JADZGI010000001">
    <property type="protein sequence ID" value="MBH0113218.1"/>
    <property type="molecule type" value="Genomic_DNA"/>
</dbReference>
<evidence type="ECO:0000313" key="2">
    <source>
        <dbReference type="Proteomes" id="UP000617634"/>
    </source>
</evidence>
<accession>A0A931HD17</accession>
<name>A0A931HD17_9SPHN</name>
<protein>
    <submittedName>
        <fullName evidence="1">Uncharacterized protein</fullName>
    </submittedName>
</protein>
<evidence type="ECO:0000313" key="1">
    <source>
        <dbReference type="EMBL" id="MBH0113218.1"/>
    </source>
</evidence>
<dbReference type="AlphaFoldDB" id="A0A931HD17"/>
<organism evidence="1 2">
    <name type="scientific">Novosphingobium aureum</name>
    <dbReference type="NCBI Taxonomy" id="2792964"/>
    <lineage>
        <taxon>Bacteria</taxon>
        <taxon>Pseudomonadati</taxon>
        <taxon>Pseudomonadota</taxon>
        <taxon>Alphaproteobacteria</taxon>
        <taxon>Sphingomonadales</taxon>
        <taxon>Sphingomonadaceae</taxon>
        <taxon>Novosphingobium</taxon>
    </lineage>
</organism>
<proteinExistence type="predicted"/>
<comment type="caution">
    <text evidence="1">The sequence shown here is derived from an EMBL/GenBank/DDBJ whole genome shotgun (WGS) entry which is preliminary data.</text>
</comment>
<sequence>MTTTPPCPWQPGDRVQRAEPRSYRFPGVVIAVGLKLDGKTWHCEVECIAPGCEGMTHVFPASRLEALGPDWDLPRQRFDAPFTPDTSSYHIAWSGDRAVGVICADRQMAYELRKGAHNTLGIVTDEFVEAWADMTCDDNCTMQTVQIAEGSDG</sequence>
<dbReference type="RefSeq" id="WP_197163267.1">
    <property type="nucleotide sequence ID" value="NZ_JADZGI010000001.1"/>
</dbReference>